<sequence length="508" mass="57259">MPSQIIPNENISILLVGDSGVEYTLTWKLSQSPRVSHIFCYPGNAGVESLPKVKNIQKHIDSYYPASLRYQALVRFAKEHVINLAVLGFREAVCDGAEELFREYGIPCFAPTEAAARLESNPIFAKDFMQRHGIPTPSFKVFSGFVRAVSHLMEARYPVIFRGAERFVPGHVITPESRADQILQLLQVRRRGAFEEEQGIVIEQRLEGQEISALAMSDGNRFYAFPAVKVLRGLQEVNVTPKLTGMATYMSTPSERLPLDIQNRIVRDILEPTFRALNKEGRPSKGCLSANIILTTNGPKLLGYRTVFPDPETQAIIPLIDKNTDLAEVLLACVNGTLDKLHVGLKKRSLCSVALSADQNRAFPAQGEQARDITDVQSYREMNPQDSDKDLVLDARISALENAWEEKWEGEEEEDDSANNASSSPGFVYYWFDGDYQEHTVFQAYDSTWQCHEYRTYRPFPAPMPEGERGYGWTTWGAVEWFEGVIKRKEGEEASPGLRRQDTPAERL</sequence>
<organism evidence="1 2">
    <name type="scientific">Lindgomyces ingoldianus</name>
    <dbReference type="NCBI Taxonomy" id="673940"/>
    <lineage>
        <taxon>Eukaryota</taxon>
        <taxon>Fungi</taxon>
        <taxon>Dikarya</taxon>
        <taxon>Ascomycota</taxon>
        <taxon>Pezizomycotina</taxon>
        <taxon>Dothideomycetes</taxon>
        <taxon>Pleosporomycetidae</taxon>
        <taxon>Pleosporales</taxon>
        <taxon>Lindgomycetaceae</taxon>
        <taxon>Lindgomyces</taxon>
    </lineage>
</organism>
<gene>
    <name evidence="1" type="ORF">BDR25DRAFT_345942</name>
</gene>
<name>A0ACB6QFW3_9PLEO</name>
<dbReference type="Proteomes" id="UP000799755">
    <property type="component" value="Unassembled WGS sequence"/>
</dbReference>
<comment type="caution">
    <text evidence="1">The sequence shown here is derived from an EMBL/GenBank/DDBJ whole genome shotgun (WGS) entry which is preliminary data.</text>
</comment>
<accession>A0ACB6QFW3</accession>
<proteinExistence type="predicted"/>
<evidence type="ECO:0000313" key="2">
    <source>
        <dbReference type="Proteomes" id="UP000799755"/>
    </source>
</evidence>
<dbReference type="EMBL" id="MU003528">
    <property type="protein sequence ID" value="KAF2465765.1"/>
    <property type="molecule type" value="Genomic_DNA"/>
</dbReference>
<evidence type="ECO:0000313" key="1">
    <source>
        <dbReference type="EMBL" id="KAF2465765.1"/>
    </source>
</evidence>
<keyword evidence="2" id="KW-1185">Reference proteome</keyword>
<reference evidence="1" key="1">
    <citation type="journal article" date="2020" name="Stud. Mycol.">
        <title>101 Dothideomycetes genomes: a test case for predicting lifestyles and emergence of pathogens.</title>
        <authorList>
            <person name="Haridas S."/>
            <person name="Albert R."/>
            <person name="Binder M."/>
            <person name="Bloem J."/>
            <person name="Labutti K."/>
            <person name="Salamov A."/>
            <person name="Andreopoulos B."/>
            <person name="Baker S."/>
            <person name="Barry K."/>
            <person name="Bills G."/>
            <person name="Bluhm B."/>
            <person name="Cannon C."/>
            <person name="Castanera R."/>
            <person name="Culley D."/>
            <person name="Daum C."/>
            <person name="Ezra D."/>
            <person name="Gonzalez J."/>
            <person name="Henrissat B."/>
            <person name="Kuo A."/>
            <person name="Liang C."/>
            <person name="Lipzen A."/>
            <person name="Lutzoni F."/>
            <person name="Magnuson J."/>
            <person name="Mondo S."/>
            <person name="Nolan M."/>
            <person name="Ohm R."/>
            <person name="Pangilinan J."/>
            <person name="Park H.-J."/>
            <person name="Ramirez L."/>
            <person name="Alfaro M."/>
            <person name="Sun H."/>
            <person name="Tritt A."/>
            <person name="Yoshinaga Y."/>
            <person name="Zwiers L.-H."/>
            <person name="Turgeon B."/>
            <person name="Goodwin S."/>
            <person name="Spatafora J."/>
            <person name="Crous P."/>
            <person name="Grigoriev I."/>
        </authorList>
    </citation>
    <scope>NUCLEOTIDE SEQUENCE</scope>
    <source>
        <strain evidence="1">ATCC 200398</strain>
    </source>
</reference>
<protein>
    <submittedName>
        <fullName evidence="1">Uncharacterized protein</fullName>
    </submittedName>
</protein>